<name>A0ABD6C6K0_9EURY</name>
<feature type="domain" description="PKD" evidence="1">
    <location>
        <begin position="249"/>
        <end position="333"/>
    </location>
</feature>
<protein>
    <submittedName>
        <fullName evidence="2">PKD domain-containing protein</fullName>
    </submittedName>
</protein>
<dbReference type="RefSeq" id="WP_247377343.1">
    <property type="nucleotide sequence ID" value="NZ_JALLGV010000003.1"/>
</dbReference>
<organism evidence="2 3">
    <name type="scientific">Halorientalis brevis</name>
    <dbReference type="NCBI Taxonomy" id="1126241"/>
    <lineage>
        <taxon>Archaea</taxon>
        <taxon>Methanobacteriati</taxon>
        <taxon>Methanobacteriota</taxon>
        <taxon>Stenosarchaea group</taxon>
        <taxon>Halobacteria</taxon>
        <taxon>Halobacteriales</taxon>
        <taxon>Haloarculaceae</taxon>
        <taxon>Halorientalis</taxon>
    </lineage>
</organism>
<accession>A0ABD6C6K0</accession>
<dbReference type="Gene3D" id="2.60.40.10">
    <property type="entry name" value="Immunoglobulins"/>
    <property type="match status" value="1"/>
</dbReference>
<keyword evidence="3" id="KW-1185">Reference proteome</keyword>
<dbReference type="Proteomes" id="UP001597119">
    <property type="component" value="Unassembled WGS sequence"/>
</dbReference>
<dbReference type="CDD" id="cd00146">
    <property type="entry name" value="PKD"/>
    <property type="match status" value="1"/>
</dbReference>
<reference evidence="2 3" key="1">
    <citation type="journal article" date="2019" name="Int. J. Syst. Evol. Microbiol.">
        <title>The Global Catalogue of Microorganisms (GCM) 10K type strain sequencing project: providing services to taxonomists for standard genome sequencing and annotation.</title>
        <authorList>
            <consortium name="The Broad Institute Genomics Platform"/>
            <consortium name="The Broad Institute Genome Sequencing Center for Infectious Disease"/>
            <person name="Wu L."/>
            <person name="Ma J."/>
        </authorList>
    </citation>
    <scope>NUCLEOTIDE SEQUENCE [LARGE SCALE GENOMIC DNA]</scope>
    <source>
        <strain evidence="2 3">CGMCC 1.12125</strain>
    </source>
</reference>
<dbReference type="AlphaFoldDB" id="A0ABD6C6K0"/>
<proteinExistence type="predicted"/>
<sequence>MGRFGLALELRTLALTAVVVAAVTTAGVVPVPVRGIESSPTHGDVASPAADGIYAVSQNGTCYEVTALGDGSQTVSQFYDYSPNFSFSSAGTRRIQQNQESRLFVYDGANGDSLVILHDQYDESGGGAVSFTITGLPAAGTWAVEDDHYTGRDDNFAHRGSRSTIDWVWQDERTDGAAFRGLGAAGQSGITIKPSFNEEAALWGTWQPRSEGGRIDSWQLLSGGGWPVATLALDEPVTIRPGGCDRTPPTASISTNRSTIGVSQRVTLSAANATDDTGVVSYQWDVDGDGVTERNTTTPTITTTYERARTYTPRVTVTDAAGNADSTTTTVTVNEGSSLMIQRAAAGGLRTTLTHVPGSGCGFSHQRSLGECVTGAPG</sequence>
<evidence type="ECO:0000313" key="2">
    <source>
        <dbReference type="EMBL" id="MFD1585669.1"/>
    </source>
</evidence>
<dbReference type="SUPFAM" id="SSF49299">
    <property type="entry name" value="PKD domain"/>
    <property type="match status" value="1"/>
</dbReference>
<dbReference type="SMART" id="SM00089">
    <property type="entry name" value="PKD"/>
    <property type="match status" value="1"/>
</dbReference>
<dbReference type="InterPro" id="IPR035986">
    <property type="entry name" value="PKD_dom_sf"/>
</dbReference>
<gene>
    <name evidence="2" type="ORF">ACFR9U_01640</name>
</gene>
<dbReference type="InterPro" id="IPR022409">
    <property type="entry name" value="PKD/Chitinase_dom"/>
</dbReference>
<dbReference type="InterPro" id="IPR013783">
    <property type="entry name" value="Ig-like_fold"/>
</dbReference>
<dbReference type="Pfam" id="PF00801">
    <property type="entry name" value="PKD"/>
    <property type="match status" value="1"/>
</dbReference>
<evidence type="ECO:0000259" key="1">
    <source>
        <dbReference type="PROSITE" id="PS50093"/>
    </source>
</evidence>
<dbReference type="EMBL" id="JBHUDJ010000001">
    <property type="protein sequence ID" value="MFD1585669.1"/>
    <property type="molecule type" value="Genomic_DNA"/>
</dbReference>
<comment type="caution">
    <text evidence="2">The sequence shown here is derived from an EMBL/GenBank/DDBJ whole genome shotgun (WGS) entry which is preliminary data.</text>
</comment>
<evidence type="ECO:0000313" key="3">
    <source>
        <dbReference type="Proteomes" id="UP001597119"/>
    </source>
</evidence>
<dbReference type="InterPro" id="IPR000601">
    <property type="entry name" value="PKD_dom"/>
</dbReference>
<dbReference type="PROSITE" id="PS50093">
    <property type="entry name" value="PKD"/>
    <property type="match status" value="1"/>
</dbReference>